<comment type="subunit">
    <text evidence="3">The main subunits of complex b-c1 are: cytochrome b, cytochrome c1 and the Rieske protein.</text>
</comment>
<comment type="function">
    <text evidence="1 17">Component of the ubiquinol-cytochrome c reductase complex (complex III or cytochrome b-c1 complex) that is part of the mitochondrial respiratory chain. The b-c1 complex mediates electron transfer from ubiquinol to cytochrome c. Contributes to the generation of a proton gradient across the mitochondrial membrane that is then used for ATP synthesis.</text>
</comment>
<accession>A0A288NNS1</accession>
<evidence type="ECO:0000256" key="11">
    <source>
        <dbReference type="ARBA" id="ARBA00022982"/>
    </source>
</evidence>
<evidence type="ECO:0000313" key="20">
    <source>
        <dbReference type="EMBL" id="ANE06288.1"/>
    </source>
</evidence>
<dbReference type="PROSITE" id="PS51003">
    <property type="entry name" value="CYTB_CTER"/>
    <property type="match status" value="1"/>
</dbReference>
<dbReference type="PROSITE" id="PS51002">
    <property type="entry name" value="CYTB_NTER"/>
    <property type="match status" value="1"/>
</dbReference>
<evidence type="ECO:0000256" key="10">
    <source>
        <dbReference type="ARBA" id="ARBA00022792"/>
    </source>
</evidence>
<evidence type="ECO:0000256" key="9">
    <source>
        <dbReference type="ARBA" id="ARBA00022723"/>
    </source>
</evidence>
<keyword evidence="5 17" id="KW-0813">Transport</keyword>
<feature type="transmembrane region" description="Helical" evidence="17">
    <location>
        <begin position="306"/>
        <end position="323"/>
    </location>
</feature>
<dbReference type="EMBL" id="KT613861">
    <property type="protein sequence ID" value="ANE06288.1"/>
    <property type="molecule type" value="Genomic_DNA"/>
</dbReference>
<evidence type="ECO:0000256" key="5">
    <source>
        <dbReference type="ARBA" id="ARBA00022448"/>
    </source>
</evidence>
<feature type="transmembrane region" description="Helical" evidence="17">
    <location>
        <begin position="98"/>
        <end position="121"/>
    </location>
</feature>
<keyword evidence="7 17" id="KW-0679">Respiratory chain</keyword>
<keyword evidence="15 17" id="KW-0496">Mitochondrion</keyword>
<reference evidence="20" key="1">
    <citation type="submission" date="2015-08" db="EMBL/GenBank/DDBJ databases">
        <title>Sequence variation in mitochondrial cytb and nad1 genes among isolates of Ascaridia galli from Sichuan province of China.</title>
        <authorList>
            <person name="Hao G."/>
            <person name="He X."/>
        </authorList>
    </citation>
    <scope>NUCLEOTIDE SEQUENCE</scope>
    <source>
        <strain evidence="20">XC8</strain>
    </source>
</reference>
<evidence type="ECO:0000256" key="7">
    <source>
        <dbReference type="ARBA" id="ARBA00022660"/>
    </source>
</evidence>
<evidence type="ECO:0000256" key="6">
    <source>
        <dbReference type="ARBA" id="ARBA00022617"/>
    </source>
</evidence>
<protein>
    <recommendedName>
        <fullName evidence="4 17">Cytochrome b</fullName>
    </recommendedName>
</protein>
<keyword evidence="12 17" id="KW-1133">Transmembrane helix</keyword>
<dbReference type="Gene3D" id="1.20.810.10">
    <property type="entry name" value="Cytochrome Bc1 Complex, Chain C"/>
    <property type="match status" value="1"/>
</dbReference>
<keyword evidence="16 17" id="KW-0472">Membrane</keyword>
<dbReference type="Pfam" id="PF00032">
    <property type="entry name" value="Cytochrom_B_C"/>
    <property type="match status" value="1"/>
</dbReference>
<keyword evidence="6 17" id="KW-0349">Heme</keyword>
<dbReference type="InterPro" id="IPR036150">
    <property type="entry name" value="Cyt_b/b6_C_sf"/>
</dbReference>
<evidence type="ECO:0000256" key="14">
    <source>
        <dbReference type="ARBA" id="ARBA00023075"/>
    </source>
</evidence>
<feature type="transmembrane region" description="Helical" evidence="17">
    <location>
        <begin position="273"/>
        <end position="294"/>
    </location>
</feature>
<dbReference type="PANTHER" id="PTHR19271:SF16">
    <property type="entry name" value="CYTOCHROME B"/>
    <property type="match status" value="1"/>
</dbReference>
<dbReference type="InterPro" id="IPR048259">
    <property type="entry name" value="Cytochrome_b_N_euk/bac"/>
</dbReference>
<feature type="transmembrane region" description="Helical" evidence="17">
    <location>
        <begin position="164"/>
        <end position="186"/>
    </location>
</feature>
<keyword evidence="14" id="KW-0830">Ubiquinone</keyword>
<evidence type="ECO:0000256" key="13">
    <source>
        <dbReference type="ARBA" id="ARBA00023004"/>
    </source>
</evidence>
<evidence type="ECO:0000256" key="2">
    <source>
        <dbReference type="ARBA" id="ARBA00004448"/>
    </source>
</evidence>
<keyword evidence="10" id="KW-0999">Mitochondrion inner membrane</keyword>
<feature type="domain" description="Cytochrome b/b6 N-terminal region profile" evidence="18">
    <location>
        <begin position="1"/>
        <end position="196"/>
    </location>
</feature>
<evidence type="ECO:0000256" key="1">
    <source>
        <dbReference type="ARBA" id="ARBA00002566"/>
    </source>
</evidence>
<feature type="transmembrane region" description="Helical" evidence="17">
    <location>
        <begin position="216"/>
        <end position="236"/>
    </location>
</feature>
<feature type="transmembrane region" description="Helical" evidence="17">
    <location>
        <begin position="20"/>
        <end position="44"/>
    </location>
</feature>
<organism evidence="20">
    <name type="scientific">Ascaridia galli</name>
    <dbReference type="NCBI Taxonomy" id="46685"/>
    <lineage>
        <taxon>Eukaryota</taxon>
        <taxon>Metazoa</taxon>
        <taxon>Ecdysozoa</taxon>
        <taxon>Nematoda</taxon>
        <taxon>Chromadorea</taxon>
        <taxon>Rhabditida</taxon>
        <taxon>Spirurina</taxon>
        <taxon>Ascaridomorpha</taxon>
        <taxon>Heterakoidea</taxon>
        <taxon>Ascaridiidae</taxon>
        <taxon>Ascaridia</taxon>
    </lineage>
</organism>
<dbReference type="InterPro" id="IPR005798">
    <property type="entry name" value="Cyt_b/b6_C"/>
</dbReference>
<dbReference type="PANTHER" id="PTHR19271">
    <property type="entry name" value="CYTOCHROME B"/>
    <property type="match status" value="1"/>
</dbReference>
<proteinExistence type="inferred from homology"/>
<evidence type="ECO:0000256" key="15">
    <source>
        <dbReference type="ARBA" id="ARBA00023128"/>
    </source>
</evidence>
<feature type="domain" description="Cytochrome b/b6 C-terminal region profile" evidence="19">
    <location>
        <begin position="197"/>
        <end position="363"/>
    </location>
</feature>
<keyword evidence="9 17" id="KW-0479">Metal-binding</keyword>
<keyword evidence="11 17" id="KW-0249">Electron transport</keyword>
<dbReference type="Pfam" id="PF00033">
    <property type="entry name" value="Cytochrome_B"/>
    <property type="match status" value="1"/>
</dbReference>
<evidence type="ECO:0000259" key="18">
    <source>
        <dbReference type="PROSITE" id="PS51002"/>
    </source>
</evidence>
<sequence>MKQFILSLPASKALTLNWNFGSMLGMILFVQLLTGLYMSCYYSNDAGLAFDSVQYIMYEVKMGWLARSVHFNNANFFFVFMFLHFFKGLFYQSYRLKGTWLLGMIMFVLTMLSAFTGYVLVWAQMSFWAGVVITSLLSVIPIWGHQIVVWVWGAYIMAGTTLKFFFVVHFLVPWIILVMVVVHLLFLHETGSTSVIFCHSGVEKDFFGPYYWFKDMLNVVVWMLFFMFVFLFPFVLSDPEMFIEANPMTSPIHIVPEWYFLFAYAILRAIPNKVLGVLALLMSIGVWFVFSFFDNFVSPMVRFHKFLVYVFLFNGVVLSWLGHCMVEDPFVFGGMFCTFMYFFIVFLIGLNSWFWKYLYVSVKTLVF</sequence>
<gene>
    <name evidence="20" type="primary">cytb</name>
</gene>
<keyword evidence="13 17" id="KW-0408">Iron</keyword>
<comment type="subcellular location">
    <subcellularLocation>
        <location evidence="2">Mitochondrion inner membrane</location>
        <topology evidence="2">Multi-pass membrane protein</topology>
    </subcellularLocation>
</comment>
<evidence type="ECO:0000256" key="17">
    <source>
        <dbReference type="RuleBase" id="RU362117"/>
    </source>
</evidence>
<dbReference type="SUPFAM" id="SSF81342">
    <property type="entry name" value="Transmembrane di-heme cytochromes"/>
    <property type="match status" value="1"/>
</dbReference>
<evidence type="ECO:0000256" key="8">
    <source>
        <dbReference type="ARBA" id="ARBA00022692"/>
    </source>
</evidence>
<feature type="transmembrane region" description="Helical" evidence="17">
    <location>
        <begin position="64"/>
        <end position="86"/>
    </location>
</feature>
<dbReference type="GO" id="GO:0046872">
    <property type="term" value="F:metal ion binding"/>
    <property type="evidence" value="ECO:0007669"/>
    <property type="project" value="UniProtKB-UniRule"/>
</dbReference>
<evidence type="ECO:0000259" key="19">
    <source>
        <dbReference type="PROSITE" id="PS51003"/>
    </source>
</evidence>
<dbReference type="SUPFAM" id="SSF81648">
    <property type="entry name" value="a domain/subunit of cytochrome bc1 complex (Ubiquinol-cytochrome c reductase)"/>
    <property type="match status" value="1"/>
</dbReference>
<name>A0A288NNS1_9BILA</name>
<evidence type="ECO:0000256" key="16">
    <source>
        <dbReference type="ARBA" id="ARBA00023136"/>
    </source>
</evidence>
<evidence type="ECO:0000256" key="12">
    <source>
        <dbReference type="ARBA" id="ARBA00022989"/>
    </source>
</evidence>
<comment type="similarity">
    <text evidence="17">Belongs to the cytochrome b family.</text>
</comment>
<evidence type="ECO:0000256" key="3">
    <source>
        <dbReference type="ARBA" id="ARBA00011649"/>
    </source>
</evidence>
<dbReference type="InterPro" id="IPR048260">
    <property type="entry name" value="Cytochrome_b_C_euk/bac"/>
</dbReference>
<evidence type="ECO:0000256" key="4">
    <source>
        <dbReference type="ARBA" id="ARBA00013531"/>
    </source>
</evidence>
<dbReference type="InterPro" id="IPR016174">
    <property type="entry name" value="Di-haem_cyt_TM"/>
</dbReference>
<feature type="transmembrane region" description="Helical" evidence="17">
    <location>
        <begin position="329"/>
        <end position="354"/>
    </location>
</feature>
<dbReference type="AlphaFoldDB" id="A0A288NNS1"/>
<geneLocation type="mitochondrion" evidence="20"/>
<dbReference type="GO" id="GO:0005743">
    <property type="term" value="C:mitochondrial inner membrane"/>
    <property type="evidence" value="ECO:0007669"/>
    <property type="project" value="UniProtKB-SubCell"/>
</dbReference>
<dbReference type="InterPro" id="IPR027387">
    <property type="entry name" value="Cytb/b6-like_sf"/>
</dbReference>
<comment type="cofactor">
    <cofactor evidence="17">
        <name>heme b</name>
        <dbReference type="ChEBI" id="CHEBI:60344"/>
    </cofactor>
    <text evidence="17">Binds 2 heme groups non-covalently.</text>
</comment>
<feature type="transmembrane region" description="Helical" evidence="17">
    <location>
        <begin position="127"/>
        <end position="152"/>
    </location>
</feature>
<dbReference type="GO" id="GO:0016491">
    <property type="term" value="F:oxidoreductase activity"/>
    <property type="evidence" value="ECO:0007669"/>
    <property type="project" value="UniProtKB-UniRule"/>
</dbReference>
<keyword evidence="8 17" id="KW-0812">Transmembrane</keyword>
<dbReference type="InterPro" id="IPR005797">
    <property type="entry name" value="Cyt_b/b6_N"/>
</dbReference>
<dbReference type="GO" id="GO:0006122">
    <property type="term" value="P:mitochondrial electron transport, ubiquinol to cytochrome c"/>
    <property type="evidence" value="ECO:0007669"/>
    <property type="project" value="TreeGrafter"/>
</dbReference>
<dbReference type="GO" id="GO:0008121">
    <property type="term" value="F:quinol-cytochrome-c reductase activity"/>
    <property type="evidence" value="ECO:0007669"/>
    <property type="project" value="TreeGrafter"/>
</dbReference>
<dbReference type="CDD" id="cd00290">
    <property type="entry name" value="cytochrome_b_C"/>
    <property type="match status" value="1"/>
</dbReference>
<dbReference type="CDD" id="cd00284">
    <property type="entry name" value="Cytochrome_b_N"/>
    <property type="match status" value="1"/>
</dbReference>